<name>A0ABP7EVD7_9SPHN</name>
<keyword evidence="2" id="KW-1185">Reference proteome</keyword>
<reference evidence="2" key="1">
    <citation type="journal article" date="2019" name="Int. J. Syst. Evol. Microbiol.">
        <title>The Global Catalogue of Microorganisms (GCM) 10K type strain sequencing project: providing services to taxonomists for standard genome sequencing and annotation.</title>
        <authorList>
            <consortium name="The Broad Institute Genomics Platform"/>
            <consortium name="The Broad Institute Genome Sequencing Center for Infectious Disease"/>
            <person name="Wu L."/>
            <person name="Ma J."/>
        </authorList>
    </citation>
    <scope>NUCLEOTIDE SEQUENCE [LARGE SCALE GENOMIC DNA]</scope>
    <source>
        <strain evidence="2">JCM 17498</strain>
    </source>
</reference>
<protein>
    <submittedName>
        <fullName evidence="1">Uncharacterized protein</fullName>
    </submittedName>
</protein>
<dbReference type="RefSeq" id="WP_344694748.1">
    <property type="nucleotide sequence ID" value="NZ_BAABBF010000013.1"/>
</dbReference>
<gene>
    <name evidence="1" type="ORF">GCM10022268_35820</name>
</gene>
<dbReference type="EMBL" id="BAABBF010000013">
    <property type="protein sequence ID" value="GAA3724593.1"/>
    <property type="molecule type" value="Genomic_DNA"/>
</dbReference>
<organism evidence="1 2">
    <name type="scientific">Sphingomonas cynarae</name>
    <dbReference type="NCBI Taxonomy" id="930197"/>
    <lineage>
        <taxon>Bacteria</taxon>
        <taxon>Pseudomonadati</taxon>
        <taxon>Pseudomonadota</taxon>
        <taxon>Alphaproteobacteria</taxon>
        <taxon>Sphingomonadales</taxon>
        <taxon>Sphingomonadaceae</taxon>
        <taxon>Sphingomonas</taxon>
    </lineage>
</organism>
<dbReference type="Proteomes" id="UP001500523">
    <property type="component" value="Unassembled WGS sequence"/>
</dbReference>
<comment type="caution">
    <text evidence="1">The sequence shown here is derived from an EMBL/GenBank/DDBJ whole genome shotgun (WGS) entry which is preliminary data.</text>
</comment>
<evidence type="ECO:0000313" key="2">
    <source>
        <dbReference type="Proteomes" id="UP001500523"/>
    </source>
</evidence>
<accession>A0ABP7EVD7</accession>
<evidence type="ECO:0000313" key="1">
    <source>
        <dbReference type="EMBL" id="GAA3724593.1"/>
    </source>
</evidence>
<sequence>MAQPHSSPPIGPLHAALAVELRHVRASIEQLAETLVVDEHFTTHYLEQFQTFDLLAQYADESASLLDRLAIGHDPHEAVAGVRLGMVQERLRTAMTGAV</sequence>
<proteinExistence type="predicted"/>